<organism evidence="1 2">
    <name type="scientific">Heterotrigona itama</name>
    <dbReference type="NCBI Taxonomy" id="395501"/>
    <lineage>
        <taxon>Eukaryota</taxon>
        <taxon>Metazoa</taxon>
        <taxon>Ecdysozoa</taxon>
        <taxon>Arthropoda</taxon>
        <taxon>Hexapoda</taxon>
        <taxon>Insecta</taxon>
        <taxon>Pterygota</taxon>
        <taxon>Neoptera</taxon>
        <taxon>Endopterygota</taxon>
        <taxon>Hymenoptera</taxon>
        <taxon>Apocrita</taxon>
        <taxon>Aculeata</taxon>
        <taxon>Apoidea</taxon>
        <taxon>Anthophila</taxon>
        <taxon>Apidae</taxon>
        <taxon>Heterotrigona</taxon>
    </lineage>
</organism>
<comment type="caution">
    <text evidence="1">The sequence shown here is derived from an EMBL/GenBank/DDBJ whole genome shotgun (WGS) entry which is preliminary data.</text>
</comment>
<dbReference type="EMBL" id="CAJDYZ010011621">
    <property type="protein sequence ID" value="CAD1479758.1"/>
    <property type="molecule type" value="Genomic_DNA"/>
</dbReference>
<dbReference type="InterPro" id="IPR000048">
    <property type="entry name" value="IQ_motif_EF-hand-BS"/>
</dbReference>
<dbReference type="AlphaFoldDB" id="A0A6V7HH36"/>
<sequence>VPFPLWLTELCQAATKIQASFRGHMSRKEQATALVKSAENAVEDLEDKPNRMFTSATDNVVLTKLTACVTVGNFAIDPYAATIAEHRYMPVQQGIHL</sequence>
<dbReference type="CDD" id="cd23767">
    <property type="entry name" value="IQCD"/>
    <property type="match status" value="1"/>
</dbReference>
<evidence type="ECO:0000313" key="2">
    <source>
        <dbReference type="Proteomes" id="UP000752696"/>
    </source>
</evidence>
<keyword evidence="2" id="KW-1185">Reference proteome</keyword>
<dbReference type="Gene3D" id="1.20.5.190">
    <property type="match status" value="1"/>
</dbReference>
<dbReference type="Pfam" id="PF00612">
    <property type="entry name" value="IQ"/>
    <property type="match status" value="1"/>
</dbReference>
<name>A0A6V7HH36_9HYME</name>
<evidence type="ECO:0000313" key="1">
    <source>
        <dbReference type="EMBL" id="CAD1479758.1"/>
    </source>
</evidence>
<feature type="non-terminal residue" evidence="1">
    <location>
        <position position="97"/>
    </location>
</feature>
<proteinExistence type="predicted"/>
<dbReference type="Proteomes" id="UP000752696">
    <property type="component" value="Unassembled WGS sequence"/>
</dbReference>
<reference evidence="1" key="1">
    <citation type="submission" date="2020-07" db="EMBL/GenBank/DDBJ databases">
        <authorList>
            <person name="Nazaruddin N."/>
        </authorList>
    </citation>
    <scope>NUCLEOTIDE SEQUENCE</scope>
</reference>
<accession>A0A6V7HH36</accession>
<gene>
    <name evidence="1" type="ORF">MHI_LOCUS878441</name>
</gene>
<protein>
    <submittedName>
        <fullName evidence="1">Uncharacterized protein</fullName>
    </submittedName>
</protein>
<dbReference type="OrthoDB" id="252964at2759"/>
<dbReference type="PROSITE" id="PS50096">
    <property type="entry name" value="IQ"/>
    <property type="match status" value="1"/>
</dbReference>